<dbReference type="AlphaFoldDB" id="A0A6V8MHG6"/>
<sequence length="703" mass="76982">MKKLLKSALLPLLLCQAAAASGAESPLPRGNLSLQGFSGVLNTPDARVSAEGWLDAAYTNQKESQWRQRVPFQDNYLVSVGFFDFLEVGGRFTEARNAGRDLSANLKLSSGALTRNYPLVPVLAVGAQDLGGGAAKLKSRYLVVSEELGPLRVSAGYGLGPDRMKGGFAGGALKLWDWLELLGEYDTRETNLGARVLLPQFWKIPVRFTATAKTSFDYRPGNFDVAVGFSVPLDFRVRAACPAAAEPGDGEATASPRGEAPLPDAHPPEGVLSGATPPQAGPAPDPGEGEPLEVLRGRLVQDGMLNVGVGGRGSTLVVEYENAVFNHNELDALGLVAGRACRAAGSSWETLELLVKRRNLTLLRLRAPVKELRRFLAGETVVAPEGLRIDVPPAGEGAPGELANRSWLNTSLVIAPGLTTFIGTEYSPFDYLLSAKPELTTQLWTGALLHARWDIPLAWSDNLDDGKPYRSSRASDKLERLMFFQALEPLPALSVSVGGGMVVHDRYGTLNEVRWSPGEGRHRLRLLQGWTREDGTGRNSRFILGSYRYYWAPLDLTVEGTAGRFWSEDEGGALELKRFWRDTAVSLYYKDTKGTDQKRWRAVGLQLSFPLTPRRDMRPVAKLQVRGSDEWSYAQETTLKNNNVNSSRGSLNYLAPYPLAIIPQPAPSLDKSLYNRDRLSPAYLRQHLDRLREAWLGYGAPET</sequence>
<evidence type="ECO:0008006" key="5">
    <source>
        <dbReference type="Google" id="ProtNLM"/>
    </source>
</evidence>
<comment type="caution">
    <text evidence="3">The sequence shown here is derived from an EMBL/GenBank/DDBJ whole genome shotgun (WGS) entry which is preliminary data.</text>
</comment>
<protein>
    <recommendedName>
        <fullName evidence="5">Lipoprotein</fullName>
    </recommendedName>
</protein>
<feature type="region of interest" description="Disordered" evidence="1">
    <location>
        <begin position="245"/>
        <end position="291"/>
    </location>
</feature>
<evidence type="ECO:0000256" key="1">
    <source>
        <dbReference type="SAM" id="MobiDB-lite"/>
    </source>
</evidence>
<keyword evidence="4" id="KW-1185">Reference proteome</keyword>
<evidence type="ECO:0000313" key="3">
    <source>
        <dbReference type="EMBL" id="GFO59392.1"/>
    </source>
</evidence>
<dbReference type="RefSeq" id="WP_183354230.1">
    <property type="nucleotide sequence ID" value="NZ_BLXX01000004.1"/>
</dbReference>
<feature type="chain" id="PRO_5028368847" description="Lipoprotein" evidence="2">
    <location>
        <begin position="23"/>
        <end position="703"/>
    </location>
</feature>
<evidence type="ECO:0000313" key="4">
    <source>
        <dbReference type="Proteomes" id="UP000556026"/>
    </source>
</evidence>
<name>A0A6V8MHG6_9BACT</name>
<dbReference type="Proteomes" id="UP000556026">
    <property type="component" value="Unassembled WGS sequence"/>
</dbReference>
<dbReference type="Pfam" id="PF06082">
    <property type="entry name" value="YjbH"/>
    <property type="match status" value="1"/>
</dbReference>
<organism evidence="3 4">
    <name type="scientific">Geomonas silvestris</name>
    <dbReference type="NCBI Taxonomy" id="2740184"/>
    <lineage>
        <taxon>Bacteria</taxon>
        <taxon>Pseudomonadati</taxon>
        <taxon>Thermodesulfobacteriota</taxon>
        <taxon>Desulfuromonadia</taxon>
        <taxon>Geobacterales</taxon>
        <taxon>Geobacteraceae</taxon>
        <taxon>Geomonas</taxon>
    </lineage>
</organism>
<reference evidence="4" key="1">
    <citation type="submission" date="2020-06" db="EMBL/GenBank/DDBJ databases">
        <title>Draft genomic sequence of Geomonas sp. Red330.</title>
        <authorList>
            <person name="Itoh H."/>
            <person name="Zhenxing X."/>
            <person name="Ushijima N."/>
            <person name="Masuda Y."/>
            <person name="Shiratori Y."/>
            <person name="Senoo K."/>
        </authorList>
    </citation>
    <scope>NUCLEOTIDE SEQUENCE [LARGE SCALE GENOMIC DNA]</scope>
    <source>
        <strain evidence="4">Red330</strain>
    </source>
</reference>
<keyword evidence="2" id="KW-0732">Signal</keyword>
<feature type="signal peptide" evidence="2">
    <location>
        <begin position="1"/>
        <end position="22"/>
    </location>
</feature>
<dbReference type="EMBL" id="BLXX01000004">
    <property type="protein sequence ID" value="GFO59392.1"/>
    <property type="molecule type" value="Genomic_DNA"/>
</dbReference>
<accession>A0A6V8MHG6</accession>
<dbReference type="InterPro" id="IPR010344">
    <property type="entry name" value="YbjH"/>
</dbReference>
<proteinExistence type="predicted"/>
<gene>
    <name evidence="3" type="ORF">GMST_17170</name>
</gene>
<evidence type="ECO:0000256" key="2">
    <source>
        <dbReference type="SAM" id="SignalP"/>
    </source>
</evidence>